<dbReference type="OMA" id="CPLRVQW"/>
<proteinExistence type="predicted"/>
<dbReference type="GO" id="GO:0006397">
    <property type="term" value="P:mRNA processing"/>
    <property type="evidence" value="ECO:0007669"/>
    <property type="project" value="UniProtKB-KW"/>
</dbReference>
<comment type="subcellular location">
    <subcellularLocation>
        <location evidence="1">Nucleus</location>
    </subcellularLocation>
</comment>
<feature type="compositionally biased region" description="Polar residues" evidence="9">
    <location>
        <begin position="374"/>
        <end position="386"/>
    </location>
</feature>
<evidence type="ECO:0000259" key="10">
    <source>
        <dbReference type="PROSITE" id="PS50102"/>
    </source>
</evidence>
<dbReference type="InterPro" id="IPR039171">
    <property type="entry name" value="Cwc2/Slt11"/>
</dbReference>
<dbReference type="PANTHER" id="PTHR14089">
    <property type="entry name" value="PRE-MRNA-SPLICING FACTOR RBM22"/>
    <property type="match status" value="1"/>
</dbReference>
<keyword evidence="3" id="KW-0747">Spliceosome</keyword>
<keyword evidence="8" id="KW-0862">Zinc</keyword>
<evidence type="ECO:0000256" key="2">
    <source>
        <dbReference type="ARBA" id="ARBA00022664"/>
    </source>
</evidence>
<dbReference type="PROSITE" id="PS50102">
    <property type="entry name" value="RRM"/>
    <property type="match status" value="1"/>
</dbReference>
<reference evidence="12 13" key="2">
    <citation type="journal article" date="2014" name="J. Gen. Appl. Microbiol.">
        <title>The early diverging ascomycetous budding yeast Saitoella complicata has three histone deacetylases belonging to the Clr6, Hos2, and Rpd3 lineages.</title>
        <authorList>
            <person name="Nishida H."/>
            <person name="Matsumoto T."/>
            <person name="Kondo S."/>
            <person name="Hamamoto M."/>
            <person name="Yoshikawa H."/>
        </authorList>
    </citation>
    <scope>NUCLEOTIDE SEQUENCE [LARGE SCALE GENOMIC DNA]</scope>
    <source>
        <strain evidence="12 13">NRRL Y-17804</strain>
    </source>
</reference>
<evidence type="ECO:0008006" key="14">
    <source>
        <dbReference type="Google" id="ProtNLM"/>
    </source>
</evidence>
<dbReference type="InterPro" id="IPR012677">
    <property type="entry name" value="Nucleotide-bd_a/b_plait_sf"/>
</dbReference>
<evidence type="ECO:0000313" key="12">
    <source>
        <dbReference type="EMBL" id="GAO52711.1"/>
    </source>
</evidence>
<reference evidence="12 13" key="3">
    <citation type="journal article" date="2015" name="Genome Announc.">
        <title>Draft Genome Sequence of the Archiascomycetous Yeast Saitoella complicata.</title>
        <authorList>
            <person name="Yamauchi K."/>
            <person name="Kondo S."/>
            <person name="Hamamoto M."/>
            <person name="Takahashi Y."/>
            <person name="Ogura Y."/>
            <person name="Hayashi T."/>
            <person name="Nishida H."/>
        </authorList>
    </citation>
    <scope>NUCLEOTIDE SEQUENCE [LARGE SCALE GENOMIC DNA]</scope>
    <source>
        <strain evidence="12 13">NRRL Y-17804</strain>
    </source>
</reference>
<keyword evidence="8" id="KW-0863">Zinc-finger</keyword>
<dbReference type="STRING" id="698492.A0A0E9NSQ0"/>
<reference evidence="12 13" key="1">
    <citation type="journal article" date="2011" name="J. Gen. Appl. Microbiol.">
        <title>Draft genome sequencing of the enigmatic yeast Saitoella complicata.</title>
        <authorList>
            <person name="Nishida H."/>
            <person name="Hamamoto M."/>
            <person name="Sugiyama J."/>
        </authorList>
    </citation>
    <scope>NUCLEOTIDE SEQUENCE [LARGE SCALE GENOMIC DNA]</scope>
    <source>
        <strain evidence="12 13">NRRL Y-17804</strain>
    </source>
</reference>
<keyword evidence="5" id="KW-0508">mRNA splicing</keyword>
<dbReference type="Pfam" id="PF00076">
    <property type="entry name" value="RRM_1"/>
    <property type="match status" value="1"/>
</dbReference>
<evidence type="ECO:0000256" key="4">
    <source>
        <dbReference type="ARBA" id="ARBA00022884"/>
    </source>
</evidence>
<dbReference type="SMART" id="SM00360">
    <property type="entry name" value="RRM"/>
    <property type="match status" value="1"/>
</dbReference>
<dbReference type="AlphaFoldDB" id="A0A0E9NSQ0"/>
<keyword evidence="6" id="KW-0539">Nucleus</keyword>
<evidence type="ECO:0000256" key="3">
    <source>
        <dbReference type="ARBA" id="ARBA00022728"/>
    </source>
</evidence>
<accession>A0A0E9NSQ0</accession>
<organism evidence="12 13">
    <name type="scientific">Saitoella complicata (strain BCRC 22490 / CBS 7301 / JCM 7358 / NBRC 10748 / NRRL Y-17804)</name>
    <dbReference type="NCBI Taxonomy" id="698492"/>
    <lineage>
        <taxon>Eukaryota</taxon>
        <taxon>Fungi</taxon>
        <taxon>Dikarya</taxon>
        <taxon>Ascomycota</taxon>
        <taxon>Taphrinomycotina</taxon>
        <taxon>Taphrinomycotina incertae sedis</taxon>
        <taxon>Saitoella</taxon>
    </lineage>
</organism>
<dbReference type="EMBL" id="BACD03000082">
    <property type="protein sequence ID" value="GAO52711.1"/>
    <property type="molecule type" value="Genomic_DNA"/>
</dbReference>
<dbReference type="FunFam" id="3.30.70.330:FF:000396">
    <property type="entry name" value="Putative Pre-mRNA-splicing factor slt11"/>
    <property type="match status" value="1"/>
</dbReference>
<feature type="region of interest" description="Disordered" evidence="9">
    <location>
        <begin position="363"/>
        <end position="386"/>
    </location>
</feature>
<sequence>MPPKADINKSGWESSEFPAVCETCLGPNPYVRMTKDKFGKECKICTRPFTVFRWSPGTGERYKKTDICMTCARLKNCCQSCLLDLQFGLPIQIRDAALKLVAQGPSSDINKQYYAQNNEGKLKDGDTPVNYQNADTAARDLLRKLARSEPYFKRGKAYPCTAFAQGHCSRGASCTLSHDPADLNPDVEGGSSSKSVLRIGGQVDMRPPNDPKITSLFLTGVEDDLPEHAIRTFFSAFGPIKSVVCVHRARSAFVNFATRAGAEAAAETTRGQAVIKGCLLKVTWGRRTNGPLGGRREGENARAVLIEQEVTAKSEAAARAPTAPGRMLERRLEDVAPEEIELAPPPGAHADRGLRGNQFLRPKQLNSKRVRPGNPSSSFVSSIYVG</sequence>
<comment type="caution">
    <text evidence="12">The sequence shown here is derived from an EMBL/GenBank/DDBJ whole genome shotgun (WGS) entry which is preliminary data.</text>
</comment>
<feature type="domain" description="C3H1-type" evidence="11">
    <location>
        <begin position="154"/>
        <end position="181"/>
    </location>
</feature>
<dbReference type="InterPro" id="IPR035979">
    <property type="entry name" value="RBD_domain_sf"/>
</dbReference>
<feature type="zinc finger region" description="C3H1-type" evidence="8">
    <location>
        <begin position="154"/>
        <end position="181"/>
    </location>
</feature>
<dbReference type="PROSITE" id="PS50103">
    <property type="entry name" value="ZF_C3H1"/>
    <property type="match status" value="1"/>
</dbReference>
<dbReference type="GO" id="GO:0036002">
    <property type="term" value="F:pre-mRNA binding"/>
    <property type="evidence" value="ECO:0007669"/>
    <property type="project" value="TreeGrafter"/>
</dbReference>
<evidence type="ECO:0000256" key="7">
    <source>
        <dbReference type="PROSITE-ProRule" id="PRU00176"/>
    </source>
</evidence>
<dbReference type="InterPro" id="IPR000571">
    <property type="entry name" value="Znf_CCCH"/>
</dbReference>
<evidence type="ECO:0000256" key="5">
    <source>
        <dbReference type="ARBA" id="ARBA00023187"/>
    </source>
</evidence>
<dbReference type="SUPFAM" id="SSF54928">
    <property type="entry name" value="RNA-binding domain, RBD"/>
    <property type="match status" value="1"/>
</dbReference>
<dbReference type="PANTHER" id="PTHR14089:SF6">
    <property type="entry name" value="PRE-MRNA-SPLICING FACTOR RBM22"/>
    <property type="match status" value="1"/>
</dbReference>
<evidence type="ECO:0000256" key="1">
    <source>
        <dbReference type="ARBA" id="ARBA00004123"/>
    </source>
</evidence>
<name>A0A0E9NSQ0_SAICN</name>
<protein>
    <recommendedName>
        <fullName evidence="14">Pre-mRNA-splicing factor SLT11</fullName>
    </recommendedName>
</protein>
<dbReference type="GO" id="GO:0000974">
    <property type="term" value="C:Prp19 complex"/>
    <property type="evidence" value="ECO:0007669"/>
    <property type="project" value="TreeGrafter"/>
</dbReference>
<dbReference type="GO" id="GO:0071006">
    <property type="term" value="C:U2-type catalytic step 1 spliceosome"/>
    <property type="evidence" value="ECO:0007669"/>
    <property type="project" value="TreeGrafter"/>
</dbReference>
<evidence type="ECO:0000313" key="13">
    <source>
        <dbReference type="Proteomes" id="UP000033140"/>
    </source>
</evidence>
<feature type="domain" description="RRM" evidence="10">
    <location>
        <begin position="214"/>
        <end position="287"/>
    </location>
</feature>
<dbReference type="GO" id="GO:0071007">
    <property type="term" value="C:U2-type catalytic step 2 spliceosome"/>
    <property type="evidence" value="ECO:0007669"/>
    <property type="project" value="TreeGrafter"/>
</dbReference>
<keyword evidence="4 7" id="KW-0694">RNA-binding</keyword>
<dbReference type="InterPro" id="IPR048995">
    <property type="entry name" value="STL11/RBM22-like_N"/>
</dbReference>
<keyword evidence="2" id="KW-0507">mRNA processing</keyword>
<evidence type="ECO:0000256" key="6">
    <source>
        <dbReference type="ARBA" id="ARBA00023242"/>
    </source>
</evidence>
<evidence type="ECO:0000259" key="11">
    <source>
        <dbReference type="PROSITE" id="PS50103"/>
    </source>
</evidence>
<dbReference type="GO" id="GO:0017070">
    <property type="term" value="F:U6 snRNA binding"/>
    <property type="evidence" value="ECO:0007669"/>
    <property type="project" value="TreeGrafter"/>
</dbReference>
<dbReference type="Proteomes" id="UP000033140">
    <property type="component" value="Unassembled WGS sequence"/>
</dbReference>
<dbReference type="InterPro" id="IPR000504">
    <property type="entry name" value="RRM_dom"/>
</dbReference>
<evidence type="ECO:0000256" key="9">
    <source>
        <dbReference type="SAM" id="MobiDB-lite"/>
    </source>
</evidence>
<keyword evidence="8" id="KW-0479">Metal-binding</keyword>
<evidence type="ECO:0000256" key="8">
    <source>
        <dbReference type="PROSITE-ProRule" id="PRU00723"/>
    </source>
</evidence>
<dbReference type="Pfam" id="PF21369">
    <property type="entry name" value="STL11_N"/>
    <property type="match status" value="1"/>
</dbReference>
<dbReference type="Gene3D" id="3.30.70.330">
    <property type="match status" value="1"/>
</dbReference>
<gene>
    <name evidence="12" type="ORF">G7K_6782-t1</name>
</gene>
<dbReference type="GO" id="GO:0008270">
    <property type="term" value="F:zinc ion binding"/>
    <property type="evidence" value="ECO:0007669"/>
    <property type="project" value="UniProtKB-KW"/>
</dbReference>
<keyword evidence="13" id="KW-1185">Reference proteome</keyword>
<dbReference type="GO" id="GO:0008380">
    <property type="term" value="P:RNA splicing"/>
    <property type="evidence" value="ECO:0007669"/>
    <property type="project" value="UniProtKB-KW"/>
</dbReference>